<accession>A0ABQ3G967</accession>
<evidence type="ECO:0000313" key="2">
    <source>
        <dbReference type="Proteomes" id="UP000626210"/>
    </source>
</evidence>
<organism evidence="1 2">
    <name type="scientific">Pseudorhodoferax aquiterrae</name>
    <dbReference type="NCBI Taxonomy" id="747304"/>
    <lineage>
        <taxon>Bacteria</taxon>
        <taxon>Pseudomonadati</taxon>
        <taxon>Pseudomonadota</taxon>
        <taxon>Betaproteobacteria</taxon>
        <taxon>Burkholderiales</taxon>
        <taxon>Comamonadaceae</taxon>
    </lineage>
</organism>
<name>A0ABQ3G967_9BURK</name>
<dbReference type="EMBL" id="BMYK01000026">
    <property type="protein sequence ID" value="GHC98500.1"/>
    <property type="molecule type" value="Genomic_DNA"/>
</dbReference>
<dbReference type="RefSeq" id="WP_189690012.1">
    <property type="nucleotide sequence ID" value="NZ_BMYK01000026.1"/>
</dbReference>
<keyword evidence="2" id="KW-1185">Reference proteome</keyword>
<reference evidence="2" key="1">
    <citation type="journal article" date="2019" name="Int. J. Syst. Evol. Microbiol.">
        <title>The Global Catalogue of Microorganisms (GCM) 10K type strain sequencing project: providing services to taxonomists for standard genome sequencing and annotation.</title>
        <authorList>
            <consortium name="The Broad Institute Genomics Platform"/>
            <consortium name="The Broad Institute Genome Sequencing Center for Infectious Disease"/>
            <person name="Wu L."/>
            <person name="Ma J."/>
        </authorList>
    </citation>
    <scope>NUCLEOTIDE SEQUENCE [LARGE SCALE GENOMIC DNA]</scope>
    <source>
        <strain evidence="2">KCTC 23314</strain>
    </source>
</reference>
<protein>
    <submittedName>
        <fullName evidence="1">Uncharacterized protein</fullName>
    </submittedName>
</protein>
<dbReference type="Proteomes" id="UP000626210">
    <property type="component" value="Unassembled WGS sequence"/>
</dbReference>
<gene>
    <name evidence="1" type="ORF">GCM10007320_54330</name>
</gene>
<evidence type="ECO:0000313" key="1">
    <source>
        <dbReference type="EMBL" id="GHC98500.1"/>
    </source>
</evidence>
<sequence>MDEYLVPPYSALLAQRLLSAGVDDAAFTLLLTGGALPCKGSIRQYIAYCSDAPVNLFAGASAHVNVAKRMELVLKLIDVSGLGPQDARSIELLIQVALLKFPVRPEQRNPD</sequence>
<proteinExistence type="predicted"/>
<comment type="caution">
    <text evidence="1">The sequence shown here is derived from an EMBL/GenBank/DDBJ whole genome shotgun (WGS) entry which is preliminary data.</text>
</comment>